<accession>A0A0J7K495</accession>
<dbReference type="PANTHER" id="PTHR37984:SF5">
    <property type="entry name" value="PROTEIN NYNRIN-LIKE"/>
    <property type="match status" value="1"/>
</dbReference>
<dbReference type="GO" id="GO:0003676">
    <property type="term" value="F:nucleic acid binding"/>
    <property type="evidence" value="ECO:0007669"/>
    <property type="project" value="InterPro"/>
</dbReference>
<keyword evidence="3" id="KW-1185">Reference proteome</keyword>
<dbReference type="EMBL" id="LBMM01014637">
    <property type="protein sequence ID" value="KMQ85104.1"/>
    <property type="molecule type" value="Genomic_DNA"/>
</dbReference>
<dbReference type="AlphaFoldDB" id="A0A0J7K495"/>
<reference evidence="2 3" key="1">
    <citation type="submission" date="2015-04" db="EMBL/GenBank/DDBJ databases">
        <title>Lasius niger genome sequencing.</title>
        <authorList>
            <person name="Konorov E.A."/>
            <person name="Nikitin M.A."/>
            <person name="Kirill M.V."/>
            <person name="Chang P."/>
        </authorList>
    </citation>
    <scope>NUCLEOTIDE SEQUENCE [LARGE SCALE GENOMIC DNA]</scope>
    <source>
        <tissue evidence="2">Whole</tissue>
    </source>
</reference>
<name>A0A0J7K495_LASNI</name>
<dbReference type="Proteomes" id="UP000036403">
    <property type="component" value="Unassembled WGS sequence"/>
</dbReference>
<comment type="caution">
    <text evidence="2">The sequence shown here is derived from an EMBL/GenBank/DDBJ whole genome shotgun (WGS) entry which is preliminary data.</text>
</comment>
<evidence type="ECO:0000313" key="3">
    <source>
        <dbReference type="Proteomes" id="UP000036403"/>
    </source>
</evidence>
<dbReference type="PANTHER" id="PTHR37984">
    <property type="entry name" value="PROTEIN CBG26694"/>
    <property type="match status" value="1"/>
</dbReference>
<dbReference type="InterPro" id="IPR050951">
    <property type="entry name" value="Retrovirus_Pol_polyprotein"/>
</dbReference>
<dbReference type="SUPFAM" id="SSF53098">
    <property type="entry name" value="Ribonuclease H-like"/>
    <property type="match status" value="1"/>
</dbReference>
<dbReference type="PROSITE" id="PS50994">
    <property type="entry name" value="INTEGRASE"/>
    <property type="match status" value="1"/>
</dbReference>
<proteinExistence type="predicted"/>
<evidence type="ECO:0000259" key="1">
    <source>
        <dbReference type="PROSITE" id="PS50994"/>
    </source>
</evidence>
<dbReference type="Gene3D" id="3.30.420.10">
    <property type="entry name" value="Ribonuclease H-like superfamily/Ribonuclease H"/>
    <property type="match status" value="1"/>
</dbReference>
<dbReference type="InterPro" id="IPR036397">
    <property type="entry name" value="RNaseH_sf"/>
</dbReference>
<gene>
    <name evidence="2" type="ORF">RF55_16549</name>
</gene>
<dbReference type="InterPro" id="IPR012337">
    <property type="entry name" value="RNaseH-like_sf"/>
</dbReference>
<dbReference type="OrthoDB" id="7551493at2759"/>
<sequence>MNQAEDGFKHILVVIDAFSRFTWLFATKSTGSKEVIKHLSSLFDTFGNPQNLVSDRGTVFTSQEFAFFLHSRNTSHRLIAVAAPWANGLVERINRFLKSSLRKIVDDLQTWNLHLSAVQYTINNTFHAALRATPSKILLGYKLRNHPDIELIRYLRKIAKTDLELETDRDASRKLAIKATDSIKNYNKIYYDEKHKTPSKYNQGDYVMIRDSTLKPGEERKLKPLFRGPFLLAKTLNKNRYVITDIPGFNESQRPYNSILSPDKMKL</sequence>
<dbReference type="GO" id="GO:0015074">
    <property type="term" value="P:DNA integration"/>
    <property type="evidence" value="ECO:0007669"/>
    <property type="project" value="InterPro"/>
</dbReference>
<organism evidence="2 3">
    <name type="scientific">Lasius niger</name>
    <name type="common">Black garden ant</name>
    <dbReference type="NCBI Taxonomy" id="67767"/>
    <lineage>
        <taxon>Eukaryota</taxon>
        <taxon>Metazoa</taxon>
        <taxon>Ecdysozoa</taxon>
        <taxon>Arthropoda</taxon>
        <taxon>Hexapoda</taxon>
        <taxon>Insecta</taxon>
        <taxon>Pterygota</taxon>
        <taxon>Neoptera</taxon>
        <taxon>Endopterygota</taxon>
        <taxon>Hymenoptera</taxon>
        <taxon>Apocrita</taxon>
        <taxon>Aculeata</taxon>
        <taxon>Formicoidea</taxon>
        <taxon>Formicidae</taxon>
        <taxon>Formicinae</taxon>
        <taxon>Lasius</taxon>
        <taxon>Lasius</taxon>
    </lineage>
</organism>
<feature type="domain" description="Integrase catalytic" evidence="1">
    <location>
        <begin position="1"/>
        <end position="142"/>
    </location>
</feature>
<dbReference type="InterPro" id="IPR001584">
    <property type="entry name" value="Integrase_cat-core"/>
</dbReference>
<dbReference type="PaxDb" id="67767-A0A0J7K495"/>
<evidence type="ECO:0000313" key="2">
    <source>
        <dbReference type="EMBL" id="KMQ85104.1"/>
    </source>
</evidence>
<dbReference type="Pfam" id="PF00665">
    <property type="entry name" value="rve"/>
    <property type="match status" value="1"/>
</dbReference>
<protein>
    <submittedName>
        <fullName evidence="2">Retrovirus-like pol polyprotein</fullName>
    </submittedName>
</protein>